<evidence type="ECO:0000313" key="10">
    <source>
        <dbReference type="Proteomes" id="UP000078542"/>
    </source>
</evidence>
<dbReference type="Proteomes" id="UP000078542">
    <property type="component" value="Unassembled WGS sequence"/>
</dbReference>
<proteinExistence type="inferred from homology"/>
<dbReference type="PROSITE" id="PS50835">
    <property type="entry name" value="IG_LIKE"/>
    <property type="match status" value="1"/>
</dbReference>
<dbReference type="InterPro" id="IPR007110">
    <property type="entry name" value="Ig-like_dom"/>
</dbReference>
<evidence type="ECO:0000256" key="5">
    <source>
        <dbReference type="ARBA" id="ARBA00022989"/>
    </source>
</evidence>
<dbReference type="CDD" id="cd00096">
    <property type="entry name" value="Ig"/>
    <property type="match status" value="1"/>
</dbReference>
<dbReference type="InterPro" id="IPR013783">
    <property type="entry name" value="Ig-like_fold"/>
</dbReference>
<gene>
    <name evidence="9" type="ORF">ALC62_11829</name>
</gene>
<evidence type="ECO:0000256" key="7">
    <source>
        <dbReference type="ARBA" id="ARBA00023180"/>
    </source>
</evidence>
<dbReference type="Pfam" id="PF00047">
    <property type="entry name" value="ig"/>
    <property type="match status" value="1"/>
</dbReference>
<dbReference type="Gene3D" id="2.60.40.10">
    <property type="entry name" value="Immunoglobulins"/>
    <property type="match status" value="1"/>
</dbReference>
<feature type="domain" description="Ig-like" evidence="8">
    <location>
        <begin position="102"/>
        <end position="205"/>
    </location>
</feature>
<accession>A0A195C9Z5</accession>
<keyword evidence="5" id="KW-1133">Transmembrane helix</keyword>
<evidence type="ECO:0000256" key="1">
    <source>
        <dbReference type="ARBA" id="ARBA00004479"/>
    </source>
</evidence>
<evidence type="ECO:0000259" key="8">
    <source>
        <dbReference type="PROSITE" id="PS50835"/>
    </source>
</evidence>
<dbReference type="EMBL" id="KQ978068">
    <property type="protein sequence ID" value="KYM97535.1"/>
    <property type="molecule type" value="Genomic_DNA"/>
</dbReference>
<evidence type="ECO:0000256" key="3">
    <source>
        <dbReference type="ARBA" id="ARBA00022692"/>
    </source>
</evidence>
<dbReference type="PANTHER" id="PTHR32178">
    <property type="entry name" value="FAM187"/>
    <property type="match status" value="1"/>
</dbReference>
<dbReference type="InterPro" id="IPR039311">
    <property type="entry name" value="FAM187A/B"/>
</dbReference>
<keyword evidence="4" id="KW-0732">Signal</keyword>
<keyword evidence="6" id="KW-0472">Membrane</keyword>
<reference evidence="9 10" key="1">
    <citation type="submission" date="2016-03" db="EMBL/GenBank/DDBJ databases">
        <title>Cyphomyrmex costatus WGS genome.</title>
        <authorList>
            <person name="Nygaard S."/>
            <person name="Hu H."/>
            <person name="Boomsma J."/>
            <person name="Zhang G."/>
        </authorList>
    </citation>
    <scope>NUCLEOTIDE SEQUENCE [LARGE SCALE GENOMIC DNA]</scope>
    <source>
        <strain evidence="9">MS0001</strain>
        <tissue evidence="9">Whole body</tissue>
    </source>
</reference>
<sequence length="241" mass="27961">MTYLAEIREEGVILQVISEWGSWSPCEQCINNRGIKTSRGYCRLQRNINSARKNDSIIIHFFRGSPMLPCKSVLLQSEFPSISRIVRYLPEFILTEPCKKCPRVKKRKKGEKFRYVKRYVLAEGAHLAVTCPESTIESQVIWKKDALTLKKGITQSFRQKDKEARIMVDTFSTLYLTDVSHEEQGNYTCYVNNINMMRMKIIVVSKTRLLTQDLVAISFAFPQTDLLRHTVTLKLSERGNW</sequence>
<comment type="subcellular location">
    <subcellularLocation>
        <location evidence="1">Membrane</location>
        <topology evidence="1">Single-pass type I membrane protein</topology>
    </subcellularLocation>
</comment>
<evidence type="ECO:0000256" key="6">
    <source>
        <dbReference type="ARBA" id="ARBA00023136"/>
    </source>
</evidence>
<keyword evidence="10" id="KW-1185">Reference proteome</keyword>
<dbReference type="AlphaFoldDB" id="A0A195C9Z5"/>
<dbReference type="SUPFAM" id="SSF48726">
    <property type="entry name" value="Immunoglobulin"/>
    <property type="match status" value="1"/>
</dbReference>
<dbReference type="InterPro" id="IPR013151">
    <property type="entry name" value="Immunoglobulin_dom"/>
</dbReference>
<keyword evidence="7" id="KW-0325">Glycoprotein</keyword>
<organism evidence="9 10">
    <name type="scientific">Cyphomyrmex costatus</name>
    <dbReference type="NCBI Taxonomy" id="456900"/>
    <lineage>
        <taxon>Eukaryota</taxon>
        <taxon>Metazoa</taxon>
        <taxon>Ecdysozoa</taxon>
        <taxon>Arthropoda</taxon>
        <taxon>Hexapoda</taxon>
        <taxon>Insecta</taxon>
        <taxon>Pterygota</taxon>
        <taxon>Neoptera</taxon>
        <taxon>Endopterygota</taxon>
        <taxon>Hymenoptera</taxon>
        <taxon>Apocrita</taxon>
        <taxon>Aculeata</taxon>
        <taxon>Formicoidea</taxon>
        <taxon>Formicidae</taxon>
        <taxon>Myrmicinae</taxon>
        <taxon>Cyphomyrmex</taxon>
    </lineage>
</organism>
<dbReference type="InterPro" id="IPR036179">
    <property type="entry name" value="Ig-like_dom_sf"/>
</dbReference>
<evidence type="ECO:0000256" key="2">
    <source>
        <dbReference type="ARBA" id="ARBA00008727"/>
    </source>
</evidence>
<evidence type="ECO:0000256" key="4">
    <source>
        <dbReference type="ARBA" id="ARBA00022729"/>
    </source>
</evidence>
<comment type="similarity">
    <text evidence="2">Belongs to the FAM187 family.</text>
</comment>
<keyword evidence="3" id="KW-0812">Transmembrane</keyword>
<evidence type="ECO:0000313" key="9">
    <source>
        <dbReference type="EMBL" id="KYM97535.1"/>
    </source>
</evidence>
<dbReference type="PANTHER" id="PTHR32178:SF6">
    <property type="entry name" value="IG-LIKE DOMAIN-CONTAINING PROTEIN"/>
    <property type="match status" value="1"/>
</dbReference>
<dbReference type="GO" id="GO:0016020">
    <property type="term" value="C:membrane"/>
    <property type="evidence" value="ECO:0007669"/>
    <property type="project" value="UniProtKB-SubCell"/>
</dbReference>
<name>A0A195C9Z5_9HYME</name>
<protein>
    <recommendedName>
        <fullName evidence="8">Ig-like domain-containing protein</fullName>
    </recommendedName>
</protein>